<evidence type="ECO:0000259" key="1">
    <source>
        <dbReference type="Pfam" id="PF01636"/>
    </source>
</evidence>
<proteinExistence type="predicted"/>
<feature type="domain" description="Aminoglycoside phosphotransferase" evidence="1">
    <location>
        <begin position="23"/>
        <end position="219"/>
    </location>
</feature>
<dbReference type="HOGENOM" id="CLU_021467_1_0_6"/>
<dbReference type="InterPro" id="IPR002575">
    <property type="entry name" value="Aminoglycoside_PTrfase"/>
</dbReference>
<dbReference type="EMBL" id="AEVO01000039">
    <property type="protein sequence ID" value="EFY07369.1"/>
    <property type="molecule type" value="Genomic_DNA"/>
</dbReference>
<dbReference type="Proteomes" id="UP000018458">
    <property type="component" value="Unassembled WGS sequence"/>
</dbReference>
<gene>
    <name evidence="2" type="ORF">HMPREF9444_00823</name>
</gene>
<sequence>MIDLRKNELKSWLISINEPDHELIPLNGDASLRRYFIYGNKIAVDSPPASQKNREFIAINKKLHDAGIYVPQIFVYDLNKGFFLLENLGSTLFADVAKEKEESFWYEKAVEVLTKLAQVTTEDLPAFDRDFILFELSLFPEWMLNKTFNFVLDKQDAKALQDSFSRLADLCLKQPQIAMHRDFHSRNIMIVQDKLAVIDYQDMVKGPLTYDLASLLFDCYKVLPETLGDKITTKTFTSYKNLNLTGDLSLDEFKRDLIAVSLQRHLKVLGIFCRLNIRDHKNGYLKDLPRVLNYAIKESAALTNFESLHEFLKKLIPLVKTLCP</sequence>
<dbReference type="AlphaFoldDB" id="E8LJE6"/>
<organism evidence="2 3">
    <name type="scientific">Succinatimonas hippei (strain DSM 22608 / JCM 16073 / KCTC 15190 / YIT 12066)</name>
    <dbReference type="NCBI Taxonomy" id="762983"/>
    <lineage>
        <taxon>Bacteria</taxon>
        <taxon>Pseudomonadati</taxon>
        <taxon>Pseudomonadota</taxon>
        <taxon>Gammaproteobacteria</taxon>
        <taxon>Aeromonadales</taxon>
        <taxon>Succinivibrionaceae</taxon>
        <taxon>Succinatimonas</taxon>
    </lineage>
</organism>
<dbReference type="STRING" id="762983.HMPREF9444_00823"/>
<comment type="caution">
    <text evidence="2">The sequence shown here is derived from an EMBL/GenBank/DDBJ whole genome shotgun (WGS) entry which is preliminary data.</text>
</comment>
<dbReference type="InterPro" id="IPR011009">
    <property type="entry name" value="Kinase-like_dom_sf"/>
</dbReference>
<keyword evidence="3" id="KW-1185">Reference proteome</keyword>
<keyword evidence="2" id="KW-0808">Transferase</keyword>
<dbReference type="Gene3D" id="3.90.1200.10">
    <property type="match status" value="1"/>
</dbReference>
<dbReference type="eggNOG" id="COG3178">
    <property type="taxonomic scope" value="Bacteria"/>
</dbReference>
<dbReference type="SUPFAM" id="SSF56112">
    <property type="entry name" value="Protein kinase-like (PK-like)"/>
    <property type="match status" value="1"/>
</dbReference>
<protein>
    <submittedName>
        <fullName evidence="2">Phosphotransferase enzyme family</fullName>
    </submittedName>
</protein>
<evidence type="ECO:0000313" key="2">
    <source>
        <dbReference type="EMBL" id="EFY07369.1"/>
    </source>
</evidence>
<name>E8LJE6_SUCHY</name>
<reference evidence="2 3" key="1">
    <citation type="submission" date="2011-01" db="EMBL/GenBank/DDBJ databases">
        <authorList>
            <person name="Weinstock G."/>
            <person name="Sodergren E."/>
            <person name="Clifton S."/>
            <person name="Fulton L."/>
            <person name="Fulton B."/>
            <person name="Courtney L."/>
            <person name="Fronick C."/>
            <person name="Harrison M."/>
            <person name="Strong C."/>
            <person name="Farmer C."/>
            <person name="Delahaunty K."/>
            <person name="Markovic C."/>
            <person name="Hall O."/>
            <person name="Minx P."/>
            <person name="Tomlinson C."/>
            <person name="Mitreva M."/>
            <person name="Hou S."/>
            <person name="Chen J."/>
            <person name="Wollam A."/>
            <person name="Pepin K.H."/>
            <person name="Johnson M."/>
            <person name="Bhonagiri V."/>
            <person name="Zhang X."/>
            <person name="Suruliraj S."/>
            <person name="Warren W."/>
            <person name="Chinwalla A."/>
            <person name="Mardis E.R."/>
            <person name="Wilson R.K."/>
        </authorList>
    </citation>
    <scope>NUCLEOTIDE SEQUENCE [LARGE SCALE GENOMIC DNA]</scope>
    <source>
        <strain evidence="3">DSM 22608 / JCM 16073 / KCTC 15190 / YIT 12066</strain>
    </source>
</reference>
<accession>E8LJE6</accession>
<dbReference type="Pfam" id="PF01636">
    <property type="entry name" value="APH"/>
    <property type="match status" value="1"/>
</dbReference>
<evidence type="ECO:0000313" key="3">
    <source>
        <dbReference type="Proteomes" id="UP000018458"/>
    </source>
</evidence>
<dbReference type="RefSeq" id="WP_009143034.1">
    <property type="nucleotide sequence ID" value="NZ_GL830976.1"/>
</dbReference>
<dbReference type="GO" id="GO:0016740">
    <property type="term" value="F:transferase activity"/>
    <property type="evidence" value="ECO:0007669"/>
    <property type="project" value="UniProtKB-KW"/>
</dbReference>
<dbReference type="Gene3D" id="3.30.200.20">
    <property type="entry name" value="Phosphorylase Kinase, domain 1"/>
    <property type="match status" value="1"/>
</dbReference>